<reference evidence="2" key="1">
    <citation type="journal article" date="2020" name="BMC Genomics">
        <title>Correction to: Identification and distribution of gene clusters required for synthesis of sphingolipid metabolism inhibitors in diverse species of the filamentous fungus Fusarium.</title>
        <authorList>
            <person name="Kim H.S."/>
            <person name="Lohmar J.M."/>
            <person name="Busman M."/>
            <person name="Brown D.W."/>
            <person name="Naumann T.A."/>
            <person name="Divon H.H."/>
            <person name="Lysoe E."/>
            <person name="Uhlig S."/>
            <person name="Proctor R.H."/>
        </authorList>
    </citation>
    <scope>NUCLEOTIDE SEQUENCE</scope>
    <source>
        <strain evidence="2">NRRL 22465</strain>
    </source>
</reference>
<name>A0A8H4ULP7_9HYPO</name>
<dbReference type="Proteomes" id="UP000635477">
    <property type="component" value="Unassembled WGS sequence"/>
</dbReference>
<sequence length="554" mass="62067">MYVNFFVAFYRPSINVNKFRQDLELKHVRLIGCCLSDKREDLAALGALIGHEDKETAVFEVLVTVLQKQSILSLLQKNTISDGAPKRPSASLRSHAVKSGLQRKSQKATPSGPRDSQLTIRQKETLKGRFRISTEPNKQRPSSQSTKKKQVQDGRSNVDETLSMRWDLVRAPSQGRGDPFGAFPIQMRLNDDELIRFFVSRFDLRATIAYIRKEWWQVCAFSDPLMMHTTLGLAAALWSQLLPDPSLVATEGCRHKALALRGVQERLSSGLHDMALIGTIANLANIEGTEGNYKVACLHLKALDLLIRARRGYDELKDNVNVARVINWSDVQAAIGLGTAPLLPIILTMDSVSLPLDILVAAQTPSLGHLAVFETSLDATTIRDSFSLVRQAQYSLKSRDVPIQDFRVVINVVDHHLQTTLGGGSLSDHGRILLTAAHAIFYLTVRELHPTHRLPRTILRRLRQQLEGRTTLLYTWPEFQQGLLWCLVVGAAAAYESGEDWDFFSANISMVLELSDIRDISQLKDMLSGFIWHDRYPGEFLDQYGTVVFSTSLA</sequence>
<keyword evidence="3" id="KW-1185">Reference proteome</keyword>
<feature type="compositionally biased region" description="Polar residues" evidence="1">
    <location>
        <begin position="134"/>
        <end position="145"/>
    </location>
</feature>
<comment type="caution">
    <text evidence="2">The sequence shown here is derived from an EMBL/GenBank/DDBJ whole genome shotgun (WGS) entry which is preliminary data.</text>
</comment>
<dbReference type="AlphaFoldDB" id="A0A8H4ULP7"/>
<protein>
    <submittedName>
        <fullName evidence="2">Uncharacterized protein</fullName>
    </submittedName>
</protein>
<dbReference type="EMBL" id="JABEYC010000323">
    <property type="protein sequence ID" value="KAF4979006.1"/>
    <property type="molecule type" value="Genomic_DNA"/>
</dbReference>
<gene>
    <name evidence="2" type="ORF">FZEAL_4681</name>
</gene>
<dbReference type="PANTHER" id="PTHR37540:SF5">
    <property type="entry name" value="TRANSCRIPTION FACTOR DOMAIN-CONTAINING PROTEIN"/>
    <property type="match status" value="1"/>
</dbReference>
<proteinExistence type="predicted"/>
<evidence type="ECO:0000313" key="2">
    <source>
        <dbReference type="EMBL" id="KAF4979006.1"/>
    </source>
</evidence>
<evidence type="ECO:0000313" key="3">
    <source>
        <dbReference type="Proteomes" id="UP000635477"/>
    </source>
</evidence>
<feature type="region of interest" description="Disordered" evidence="1">
    <location>
        <begin position="82"/>
        <end position="156"/>
    </location>
</feature>
<evidence type="ECO:0000256" key="1">
    <source>
        <dbReference type="SAM" id="MobiDB-lite"/>
    </source>
</evidence>
<accession>A0A8H4ULP7</accession>
<dbReference type="OrthoDB" id="4158087at2759"/>
<dbReference type="PANTHER" id="PTHR37540">
    <property type="entry name" value="TRANSCRIPTION FACTOR (ACR-2), PUTATIVE-RELATED-RELATED"/>
    <property type="match status" value="1"/>
</dbReference>
<organism evidence="2 3">
    <name type="scientific">Fusarium zealandicum</name>
    <dbReference type="NCBI Taxonomy" id="1053134"/>
    <lineage>
        <taxon>Eukaryota</taxon>
        <taxon>Fungi</taxon>
        <taxon>Dikarya</taxon>
        <taxon>Ascomycota</taxon>
        <taxon>Pezizomycotina</taxon>
        <taxon>Sordariomycetes</taxon>
        <taxon>Hypocreomycetidae</taxon>
        <taxon>Hypocreales</taxon>
        <taxon>Nectriaceae</taxon>
        <taxon>Fusarium</taxon>
        <taxon>Fusarium staphyleae species complex</taxon>
    </lineage>
</organism>
<reference evidence="2" key="2">
    <citation type="submission" date="2020-05" db="EMBL/GenBank/DDBJ databases">
        <authorList>
            <person name="Kim H.-S."/>
            <person name="Proctor R.H."/>
            <person name="Brown D.W."/>
        </authorList>
    </citation>
    <scope>NUCLEOTIDE SEQUENCE</scope>
    <source>
        <strain evidence="2">NRRL 22465</strain>
    </source>
</reference>